<gene>
    <name evidence="1" type="ORF">HH213_20250</name>
</gene>
<reference evidence="1 2" key="1">
    <citation type="submission" date="2020-04" db="EMBL/GenBank/DDBJ databases">
        <title>Genome sequencing of novel species.</title>
        <authorList>
            <person name="Heo J."/>
            <person name="Kim S.-J."/>
            <person name="Kim J.-S."/>
            <person name="Hong S.-B."/>
            <person name="Kwon S.-W."/>
        </authorList>
    </citation>
    <scope>NUCLEOTIDE SEQUENCE [LARGE SCALE GENOMIC DNA]</scope>
    <source>
        <strain evidence="1 2">AF9R3</strain>
    </source>
</reference>
<keyword evidence="2" id="KW-1185">Reference proteome</keyword>
<evidence type="ECO:0000313" key="2">
    <source>
        <dbReference type="Proteomes" id="UP000503117"/>
    </source>
</evidence>
<name>A0ABX6MDS2_9BURK</name>
<evidence type="ECO:0000313" key="1">
    <source>
        <dbReference type="EMBL" id="QJD92220.1"/>
    </source>
</evidence>
<protein>
    <submittedName>
        <fullName evidence="1">Uncharacterized protein</fullName>
    </submittedName>
</protein>
<proteinExistence type="predicted"/>
<dbReference type="Proteomes" id="UP000503117">
    <property type="component" value="Chromosome"/>
</dbReference>
<accession>A0ABX6MDS2</accession>
<dbReference type="RefSeq" id="WP_169113433.1">
    <property type="nucleotide sequence ID" value="NZ_CP051684.1"/>
</dbReference>
<sequence length="81" mass="8426">MRLDGVDHHKQGGAILLDFVEGIGAAANGDKGFGTLSDELGYGILFLSAVWQVRRASPITVGAILFASEATLLPVDDDGVV</sequence>
<organism evidence="1 2">
    <name type="scientific">Duganella dendranthematis</name>
    <dbReference type="NCBI Taxonomy" id="2728021"/>
    <lineage>
        <taxon>Bacteria</taxon>
        <taxon>Pseudomonadati</taxon>
        <taxon>Pseudomonadota</taxon>
        <taxon>Betaproteobacteria</taxon>
        <taxon>Burkholderiales</taxon>
        <taxon>Oxalobacteraceae</taxon>
        <taxon>Telluria group</taxon>
        <taxon>Duganella</taxon>
    </lineage>
</organism>
<dbReference type="EMBL" id="CP051684">
    <property type="protein sequence ID" value="QJD92220.1"/>
    <property type="molecule type" value="Genomic_DNA"/>
</dbReference>